<protein>
    <submittedName>
        <fullName evidence="1">Uncharacterized protein</fullName>
    </submittedName>
</protein>
<organism evidence="1 2">
    <name type="scientific">Xaviernesmea rhizosphaerae</name>
    <dbReference type="NCBI Taxonomy" id="1672749"/>
    <lineage>
        <taxon>Bacteria</taxon>
        <taxon>Pseudomonadati</taxon>
        <taxon>Pseudomonadota</taxon>
        <taxon>Alphaproteobacteria</taxon>
        <taxon>Hyphomicrobiales</taxon>
        <taxon>Rhizobiaceae</taxon>
        <taxon>Rhizobium/Agrobacterium group</taxon>
        <taxon>Xaviernesmea</taxon>
    </lineage>
</organism>
<name>A0A1Q9AED7_9HYPH</name>
<dbReference type="Proteomes" id="UP000186143">
    <property type="component" value="Unassembled WGS sequence"/>
</dbReference>
<sequence>MTKTTPTAAEIRAKLDEMARPLQRAHVPPFLRPLLSDAGKEEIDRLYVILRRYTEDHLPGYLKSWMNTLVSGWPDRFPAIHAADIALDGILSKSLLSLSEGRRVPWYIVHGSYSWIDELRLGRPNAVSLRIRAAWILSHGGGRLSADEEIAASLPDTVYTGEYGSRREKKDLAKLARQTTPSTRLDEDLKRVAQIERHIQDDSQRRRYEQRIAALTGRPFSAGSRPEPELKAILREAYFGANPDRVGQPLMRHELWGWGE</sequence>
<comment type="caution">
    <text evidence="1">The sequence shown here is derived from an EMBL/GenBank/DDBJ whole genome shotgun (WGS) entry which is preliminary data.</text>
</comment>
<accession>A0A1Q9AED7</accession>
<dbReference type="AlphaFoldDB" id="A0A1Q9AED7"/>
<evidence type="ECO:0000313" key="1">
    <source>
        <dbReference type="EMBL" id="OLP53317.1"/>
    </source>
</evidence>
<gene>
    <name evidence="1" type="ORF">BJF92_00685</name>
</gene>
<dbReference type="EMBL" id="MKIO01000040">
    <property type="protein sequence ID" value="OLP53317.1"/>
    <property type="molecule type" value="Genomic_DNA"/>
</dbReference>
<proteinExistence type="predicted"/>
<reference evidence="1 2" key="1">
    <citation type="submission" date="2016-09" db="EMBL/GenBank/DDBJ databases">
        <title>Rhizobium sp. nov., a novel species isolated from the rice rhizosphere.</title>
        <authorList>
            <person name="Zhao J."/>
            <person name="Zhang X."/>
        </authorList>
    </citation>
    <scope>NUCLEOTIDE SEQUENCE [LARGE SCALE GENOMIC DNA]</scope>
    <source>
        <strain evidence="1 2">MH17</strain>
    </source>
</reference>
<dbReference type="RefSeq" id="WP_075636541.1">
    <property type="nucleotide sequence ID" value="NZ_MKIO01000040.1"/>
</dbReference>
<evidence type="ECO:0000313" key="2">
    <source>
        <dbReference type="Proteomes" id="UP000186143"/>
    </source>
</evidence>